<dbReference type="AlphaFoldDB" id="A0A3N6MR20"/>
<gene>
    <name evidence="1" type="ORF">EA462_16200</name>
</gene>
<evidence type="ECO:0000313" key="2">
    <source>
        <dbReference type="Proteomes" id="UP000273828"/>
    </source>
</evidence>
<evidence type="ECO:0008006" key="3">
    <source>
        <dbReference type="Google" id="ProtNLM"/>
    </source>
</evidence>
<evidence type="ECO:0000313" key="1">
    <source>
        <dbReference type="EMBL" id="RQG86683.1"/>
    </source>
</evidence>
<dbReference type="RefSeq" id="WP_124179579.1">
    <property type="nucleotide sequence ID" value="NZ_REFY01000007.1"/>
</dbReference>
<accession>A0A3N6MR20</accession>
<keyword evidence="2" id="KW-1185">Reference proteome</keyword>
<proteinExistence type="predicted"/>
<sequence length="333" mass="38058">MLEKGTSYFSVRDVDHAERDLDRFRENGLNAVLHTFSERDRQYYAESMSDIVAASHDRGFRVYMNPWSIGRVFGGEALSEFIGKNPESCQVLSTGDRVPTACFNDPGFNEYMRGWVADAADVGADVLFWDEPHWYIPDWFDHEVPEGAWTCRCESCQELYEQEYDEQMPATRTDRIDEFREASLLSFLDEMMELTAEKGLENAVCLLPSEDSDHGLSDWERLAANDHLDVLVTDPYWDVFDEESPAFISYFTDTVVSLAEEHDIGSQIWIQGFRLDDDPETVEDVRKATRAAIDGGVDSVFMWGYDACRSISDIACEDPEAVWNAYLDELPAE</sequence>
<reference evidence="1 2" key="1">
    <citation type="submission" date="2018-10" db="EMBL/GenBank/DDBJ databases">
        <title>Natrarchaeobius chitinivorans gen. nov., sp. nov., and Natrarchaeobius haloalkaliphilus sp. nov., alkaliphilic, chitin-utilizing haloarchaea from hypersaline alkaline lakes.</title>
        <authorList>
            <person name="Sorokin D.Y."/>
            <person name="Elcheninov A.G."/>
            <person name="Kostrikina N.A."/>
            <person name="Bale N.J."/>
            <person name="Sinninghe Damste J.S."/>
            <person name="Khijniak T.V."/>
            <person name="Kublanov I.V."/>
            <person name="Toshchakov S.V."/>
        </authorList>
    </citation>
    <scope>NUCLEOTIDE SEQUENCE [LARGE SCALE GENOMIC DNA]</scope>
    <source>
        <strain evidence="1 2">AArcht-Sl</strain>
    </source>
</reference>
<protein>
    <recommendedName>
        <fullName evidence="3">DUF4015 domain-containing protein</fullName>
    </recommendedName>
</protein>
<organism evidence="1 2">
    <name type="scientific">Natrarchaeobius halalkaliphilus</name>
    <dbReference type="NCBI Taxonomy" id="1679091"/>
    <lineage>
        <taxon>Archaea</taxon>
        <taxon>Methanobacteriati</taxon>
        <taxon>Methanobacteriota</taxon>
        <taxon>Stenosarchaea group</taxon>
        <taxon>Halobacteria</taxon>
        <taxon>Halobacteriales</taxon>
        <taxon>Natrialbaceae</taxon>
        <taxon>Natrarchaeobius</taxon>
    </lineage>
</organism>
<dbReference type="InterPro" id="IPR017853">
    <property type="entry name" value="GH"/>
</dbReference>
<dbReference type="Proteomes" id="UP000273828">
    <property type="component" value="Unassembled WGS sequence"/>
</dbReference>
<dbReference type="SUPFAM" id="SSF51445">
    <property type="entry name" value="(Trans)glycosidases"/>
    <property type="match status" value="1"/>
</dbReference>
<dbReference type="EMBL" id="REFY01000007">
    <property type="protein sequence ID" value="RQG86683.1"/>
    <property type="molecule type" value="Genomic_DNA"/>
</dbReference>
<dbReference type="Gene3D" id="3.20.20.80">
    <property type="entry name" value="Glycosidases"/>
    <property type="match status" value="1"/>
</dbReference>
<comment type="caution">
    <text evidence="1">The sequence shown here is derived from an EMBL/GenBank/DDBJ whole genome shotgun (WGS) entry which is preliminary data.</text>
</comment>
<dbReference type="OrthoDB" id="209798at2157"/>
<name>A0A3N6MR20_9EURY</name>